<dbReference type="Proteomes" id="UP000324897">
    <property type="component" value="Chromosome 4"/>
</dbReference>
<dbReference type="AlphaFoldDB" id="A0A5J9VU22"/>
<feature type="transmembrane region" description="Helical" evidence="1">
    <location>
        <begin position="158"/>
        <end position="181"/>
    </location>
</feature>
<reference evidence="2 3" key="1">
    <citation type="journal article" date="2019" name="Sci. Rep.">
        <title>A high-quality genome of Eragrostis curvula grass provides insights into Poaceae evolution and supports new strategies to enhance forage quality.</title>
        <authorList>
            <person name="Carballo J."/>
            <person name="Santos B.A.C.M."/>
            <person name="Zappacosta D."/>
            <person name="Garbus I."/>
            <person name="Selva J.P."/>
            <person name="Gallo C.A."/>
            <person name="Diaz A."/>
            <person name="Albertini E."/>
            <person name="Caccamo M."/>
            <person name="Echenique V."/>
        </authorList>
    </citation>
    <scope>NUCLEOTIDE SEQUENCE [LARGE SCALE GENOMIC DNA]</scope>
    <source>
        <strain evidence="3">cv. Victoria</strain>
        <tissue evidence="2">Leaf</tissue>
    </source>
</reference>
<sequence>MAAARDRLLLPPSLQFGAGKQKRAVVGLVAGMRLQAHTLNAQTYPDSTDPCANENHCGRHLQKKGRYKRHLQNMLLKFCHVCLKQDEGLCIGSVVCDDVAICIIASDEIIMGNSQFESMAYMRHEVEQKWVWSSSLGLKMGNMVAVVQMGYSQKCCSLVAFGLVTGLVAFGVVIGSIGLGFDGVALDVIGGGGGGGGGLCGACWGGVKSGRLLVGSWAIGGCMGVAGD</sequence>
<dbReference type="EMBL" id="RWGY01000007">
    <property type="protein sequence ID" value="TVU39398.1"/>
    <property type="molecule type" value="Genomic_DNA"/>
</dbReference>
<evidence type="ECO:0000313" key="3">
    <source>
        <dbReference type="Proteomes" id="UP000324897"/>
    </source>
</evidence>
<keyword evidence="1" id="KW-1133">Transmembrane helix</keyword>
<keyword evidence="1" id="KW-0812">Transmembrane</keyword>
<name>A0A5J9VU22_9POAL</name>
<evidence type="ECO:0000256" key="1">
    <source>
        <dbReference type="SAM" id="Phobius"/>
    </source>
</evidence>
<feature type="non-terminal residue" evidence="2">
    <location>
        <position position="1"/>
    </location>
</feature>
<accession>A0A5J9VU22</accession>
<dbReference type="Gramene" id="TVU39398">
    <property type="protein sequence ID" value="TVU39398"/>
    <property type="gene ID" value="EJB05_12813"/>
</dbReference>
<comment type="caution">
    <text evidence="2">The sequence shown here is derived from an EMBL/GenBank/DDBJ whole genome shotgun (WGS) entry which is preliminary data.</text>
</comment>
<keyword evidence="3" id="KW-1185">Reference proteome</keyword>
<organism evidence="2 3">
    <name type="scientific">Eragrostis curvula</name>
    <name type="common">weeping love grass</name>
    <dbReference type="NCBI Taxonomy" id="38414"/>
    <lineage>
        <taxon>Eukaryota</taxon>
        <taxon>Viridiplantae</taxon>
        <taxon>Streptophyta</taxon>
        <taxon>Embryophyta</taxon>
        <taxon>Tracheophyta</taxon>
        <taxon>Spermatophyta</taxon>
        <taxon>Magnoliopsida</taxon>
        <taxon>Liliopsida</taxon>
        <taxon>Poales</taxon>
        <taxon>Poaceae</taxon>
        <taxon>PACMAD clade</taxon>
        <taxon>Chloridoideae</taxon>
        <taxon>Eragrostideae</taxon>
        <taxon>Eragrostidinae</taxon>
        <taxon>Eragrostis</taxon>
    </lineage>
</organism>
<protein>
    <submittedName>
        <fullName evidence="2">Uncharacterized protein</fullName>
    </submittedName>
</protein>
<gene>
    <name evidence="2" type="ORF">EJB05_12813</name>
</gene>
<evidence type="ECO:0000313" key="2">
    <source>
        <dbReference type="EMBL" id="TVU39398.1"/>
    </source>
</evidence>
<proteinExistence type="predicted"/>
<keyword evidence="1" id="KW-0472">Membrane</keyword>